<accession>A0A7S0RJD4</accession>
<dbReference type="UniPathway" id="UPA00753"/>
<organism evidence="11">
    <name type="scientific">Chlamydomonas leiostraca</name>
    <dbReference type="NCBI Taxonomy" id="1034604"/>
    <lineage>
        <taxon>Eukaryota</taxon>
        <taxon>Viridiplantae</taxon>
        <taxon>Chlorophyta</taxon>
        <taxon>core chlorophytes</taxon>
        <taxon>Chlorophyceae</taxon>
        <taxon>CS clade</taxon>
        <taxon>Chlamydomonadales</taxon>
        <taxon>Chlamydomonadaceae</taxon>
        <taxon>Chlamydomonas</taxon>
    </lineage>
</organism>
<evidence type="ECO:0000256" key="6">
    <source>
        <dbReference type="ARBA" id="ARBA00023136"/>
    </source>
</evidence>
<dbReference type="GO" id="GO:0006656">
    <property type="term" value="P:phosphatidylcholine biosynthetic process"/>
    <property type="evidence" value="ECO:0007669"/>
    <property type="project" value="UniProtKB-UniPathway"/>
</dbReference>
<comment type="subcellular location">
    <subcellularLocation>
        <location evidence="1">Endomembrane system</location>
        <topology evidence="1">Multi-pass membrane protein</topology>
    </subcellularLocation>
</comment>
<feature type="transmembrane region" description="Helical" evidence="10">
    <location>
        <begin position="149"/>
        <end position="170"/>
    </location>
</feature>
<dbReference type="PANTHER" id="PTHR12714">
    <property type="entry name" value="PROTEIN-S ISOPRENYLCYSTEINE O-METHYLTRANSFERASE"/>
    <property type="match status" value="1"/>
</dbReference>
<evidence type="ECO:0000256" key="8">
    <source>
        <dbReference type="ARBA" id="ARBA00023264"/>
    </source>
</evidence>
<feature type="region of interest" description="Disordered" evidence="9">
    <location>
        <begin position="39"/>
        <end position="93"/>
    </location>
</feature>
<dbReference type="EMBL" id="HBFB01016270">
    <property type="protein sequence ID" value="CAD8679534.1"/>
    <property type="molecule type" value="Transcribed_RNA"/>
</dbReference>
<name>A0A7S0RJD4_9CHLO</name>
<keyword evidence="3 10" id="KW-0812">Transmembrane</keyword>
<proteinExistence type="predicted"/>
<keyword evidence="7" id="KW-0594">Phospholipid biosynthesis</keyword>
<keyword evidence="6 10" id="KW-0472">Membrane</keyword>
<dbReference type="InterPro" id="IPR007318">
    <property type="entry name" value="Phopholipid_MeTrfase"/>
</dbReference>
<keyword evidence="2" id="KW-0444">Lipid biosynthesis</keyword>
<evidence type="ECO:0000313" key="11">
    <source>
        <dbReference type="EMBL" id="CAD8679534.1"/>
    </source>
</evidence>
<dbReference type="PANTHER" id="PTHR12714:SF26">
    <property type="entry name" value="ISOPRENYLCYSTEINE CARBOXYLMETHYLTRANSFERASE FAMILY PROTEIN"/>
    <property type="match status" value="1"/>
</dbReference>
<protein>
    <recommendedName>
        <fullName evidence="12">Protein-S-isoprenylcysteine O-methyltransferase</fullName>
    </recommendedName>
</protein>
<evidence type="ECO:0000256" key="10">
    <source>
        <dbReference type="SAM" id="Phobius"/>
    </source>
</evidence>
<gene>
    <name evidence="11" type="ORF">CLEI1391_LOCUS9098</name>
</gene>
<dbReference type="Gene3D" id="1.20.120.1630">
    <property type="match status" value="1"/>
</dbReference>
<evidence type="ECO:0000256" key="2">
    <source>
        <dbReference type="ARBA" id="ARBA00022516"/>
    </source>
</evidence>
<keyword evidence="5" id="KW-0443">Lipid metabolism</keyword>
<evidence type="ECO:0000256" key="4">
    <source>
        <dbReference type="ARBA" id="ARBA00022989"/>
    </source>
</evidence>
<evidence type="ECO:0000256" key="1">
    <source>
        <dbReference type="ARBA" id="ARBA00004127"/>
    </source>
</evidence>
<evidence type="ECO:0000256" key="7">
    <source>
        <dbReference type="ARBA" id="ARBA00023209"/>
    </source>
</evidence>
<dbReference type="Pfam" id="PF04191">
    <property type="entry name" value="PEMT"/>
    <property type="match status" value="1"/>
</dbReference>
<evidence type="ECO:0000256" key="5">
    <source>
        <dbReference type="ARBA" id="ARBA00023098"/>
    </source>
</evidence>
<evidence type="ECO:0000256" key="9">
    <source>
        <dbReference type="SAM" id="MobiDB-lite"/>
    </source>
</evidence>
<dbReference type="GO" id="GO:0004671">
    <property type="term" value="F:protein C-terminal S-isoprenylcysteine carboxyl O-methyltransferase activity"/>
    <property type="evidence" value="ECO:0007669"/>
    <property type="project" value="TreeGrafter"/>
</dbReference>
<evidence type="ECO:0008006" key="12">
    <source>
        <dbReference type="Google" id="ProtNLM"/>
    </source>
</evidence>
<keyword evidence="4 10" id="KW-1133">Transmembrane helix</keyword>
<evidence type="ECO:0000256" key="3">
    <source>
        <dbReference type="ARBA" id="ARBA00022692"/>
    </source>
</evidence>
<dbReference type="AlphaFoldDB" id="A0A7S0RJD4"/>
<keyword evidence="8" id="KW-1208">Phospholipid metabolism</keyword>
<sequence length="263" mass="28956">MLSSTKQLSALVLKHTLSSVPPVHLCSCSRRGLGGRPNKLVCYNTSKEGSPSPPPRSEGSPEPEPETSPRTVSVVPEAQAPTSSDEGMQSGGPISHNIEINQDYFASEELINELKTEIGTRGEGWFIAQMVVVALLVFSPFKLQGLVDLVGTVCLTTGLVFIAYSLLSLGRNLSPMPRPRTQHTLVTTGMYAYLRHPMYGGLLLASLGLAALSRSETRLALALLLWWILEQKVVLEEAALLERYPTEYEAYRSRVRKFVPWLY</sequence>
<dbReference type="GO" id="GO:0005783">
    <property type="term" value="C:endoplasmic reticulum"/>
    <property type="evidence" value="ECO:0007669"/>
    <property type="project" value="TreeGrafter"/>
</dbReference>
<reference evidence="11" key="1">
    <citation type="submission" date="2021-01" db="EMBL/GenBank/DDBJ databases">
        <authorList>
            <person name="Corre E."/>
            <person name="Pelletier E."/>
            <person name="Niang G."/>
            <person name="Scheremetjew M."/>
            <person name="Finn R."/>
            <person name="Kale V."/>
            <person name="Holt S."/>
            <person name="Cochrane G."/>
            <person name="Meng A."/>
            <person name="Brown T."/>
            <person name="Cohen L."/>
        </authorList>
    </citation>
    <scope>NUCLEOTIDE SEQUENCE</scope>
    <source>
        <strain evidence="11">SAG 11-49</strain>
    </source>
</reference>